<name>A0A4E0PXF2_9EURY</name>
<dbReference type="Proteomes" id="UP000297295">
    <property type="component" value="Unassembled WGS sequence"/>
</dbReference>
<dbReference type="AlphaFoldDB" id="A0A4E0PXF2"/>
<keyword evidence="1" id="KW-0472">Membrane</keyword>
<dbReference type="EMBL" id="PGGK01000002">
    <property type="protein sequence ID" value="TGC10898.1"/>
    <property type="molecule type" value="Genomic_DNA"/>
</dbReference>
<keyword evidence="3" id="KW-1185">Reference proteome</keyword>
<dbReference type="RefSeq" id="WP_135388424.1">
    <property type="nucleotide sequence ID" value="NZ_PGGK01000002.1"/>
</dbReference>
<comment type="caution">
    <text evidence="2">The sequence shown here is derived from an EMBL/GenBank/DDBJ whole genome shotgun (WGS) entry which is preliminary data.</text>
</comment>
<gene>
    <name evidence="2" type="ORF">CUN85_01705</name>
</gene>
<evidence type="ECO:0000256" key="1">
    <source>
        <dbReference type="SAM" id="Phobius"/>
    </source>
</evidence>
<evidence type="ECO:0000313" key="2">
    <source>
        <dbReference type="EMBL" id="TGC10898.1"/>
    </source>
</evidence>
<evidence type="ECO:0000313" key="3">
    <source>
        <dbReference type="Proteomes" id="UP000297295"/>
    </source>
</evidence>
<feature type="transmembrane region" description="Helical" evidence="1">
    <location>
        <begin position="12"/>
        <end position="30"/>
    </location>
</feature>
<accession>A0A4E0PXF2</accession>
<proteinExistence type="predicted"/>
<protein>
    <submittedName>
        <fullName evidence="2">Uncharacterized protein</fullName>
    </submittedName>
</protein>
<feature type="transmembrane region" description="Helical" evidence="1">
    <location>
        <begin position="83"/>
        <end position="107"/>
    </location>
</feature>
<keyword evidence="1" id="KW-0812">Transmembrane</keyword>
<dbReference type="OrthoDB" id="124155at2157"/>
<reference evidence="2 3" key="1">
    <citation type="submission" date="2017-11" db="EMBL/GenBank/DDBJ databases">
        <title>Isolation and Characterization of Methanogenic Archaea from Saline Meromictic Lake at Siberia.</title>
        <authorList>
            <person name="Shen Y."/>
            <person name="Huang H.-H."/>
            <person name="Lai M.-C."/>
            <person name="Chen S.-C."/>
        </authorList>
    </citation>
    <scope>NUCLEOTIDE SEQUENCE [LARGE SCALE GENOMIC DNA]</scope>
    <source>
        <strain evidence="2 3">SY-01</strain>
    </source>
</reference>
<organism evidence="2 3">
    <name type="scientific">Methanolobus halotolerans</name>
    <dbReference type="NCBI Taxonomy" id="2052935"/>
    <lineage>
        <taxon>Archaea</taxon>
        <taxon>Methanobacteriati</taxon>
        <taxon>Methanobacteriota</taxon>
        <taxon>Stenosarchaea group</taxon>
        <taxon>Methanomicrobia</taxon>
        <taxon>Methanosarcinales</taxon>
        <taxon>Methanosarcinaceae</taxon>
        <taxon>Methanolobus</taxon>
    </lineage>
</organism>
<sequence length="115" mass="12986">MNSIGIFNFLDLAIRLSIVIVALLLSNLLIRIDADVIRSRIYVSFRTIKKYFVLLTVGFLLYLADAYISISEPVAVSGGEHDILIGMTLTTFQVLILVFLVNLYVVIRVPDRRIL</sequence>
<feature type="transmembrane region" description="Helical" evidence="1">
    <location>
        <begin position="51"/>
        <end position="71"/>
    </location>
</feature>
<keyword evidence="1" id="KW-1133">Transmembrane helix</keyword>